<dbReference type="InterPro" id="IPR000182">
    <property type="entry name" value="GNAT_dom"/>
</dbReference>
<dbReference type="Gene3D" id="3.40.630.30">
    <property type="match status" value="1"/>
</dbReference>
<name>A0ABX0KRW8_9NEIS</name>
<evidence type="ECO:0000313" key="2">
    <source>
        <dbReference type="EMBL" id="NHQ84779.1"/>
    </source>
</evidence>
<dbReference type="RefSeq" id="WP_166821134.1">
    <property type="nucleotide sequence ID" value="NZ_JAAOLX010000001.1"/>
</dbReference>
<accession>A0ABX0KRW8</accession>
<dbReference type="PANTHER" id="PTHR43792:SF1">
    <property type="entry name" value="N-ACETYLTRANSFERASE DOMAIN-CONTAINING PROTEIN"/>
    <property type="match status" value="1"/>
</dbReference>
<sequence>MRALSTTDLILEPQAAAHADEMFAVLSDPAIYEFENAPPPSADWLRARFSRQETRRSPDGNEQWLNWVIRLNTSQQSAGYVQATITGQHALIAYELSSQYWGKGIARAAVSIVLQELARHYGIRQYFAILKQRNFRSKKLLDRLGFVQASTGQLSMLNPDKDENAMALSVQASGPALPVPHHACGHSSKGAGRPKW</sequence>
<dbReference type="PROSITE" id="PS51186">
    <property type="entry name" value="GNAT"/>
    <property type="match status" value="1"/>
</dbReference>
<organism evidence="2 3">
    <name type="scientific">Iodobacter violaceini</name>
    <dbReference type="NCBI Taxonomy" id="3044271"/>
    <lineage>
        <taxon>Bacteria</taxon>
        <taxon>Pseudomonadati</taxon>
        <taxon>Pseudomonadota</taxon>
        <taxon>Betaproteobacteria</taxon>
        <taxon>Neisseriales</taxon>
        <taxon>Chitinibacteraceae</taxon>
        <taxon>Iodobacter</taxon>
    </lineage>
</organism>
<comment type="caution">
    <text evidence="2">The sequence shown here is derived from an EMBL/GenBank/DDBJ whole genome shotgun (WGS) entry which is preliminary data.</text>
</comment>
<evidence type="ECO:0000313" key="3">
    <source>
        <dbReference type="Proteomes" id="UP000712570"/>
    </source>
</evidence>
<dbReference type="SUPFAM" id="SSF55729">
    <property type="entry name" value="Acyl-CoA N-acyltransferases (Nat)"/>
    <property type="match status" value="1"/>
</dbReference>
<reference evidence="2 3" key="1">
    <citation type="submission" date="2020-03" db="EMBL/GenBank/DDBJ databases">
        <title>Draft genome sequence of environmentally isolated violet-colored cultures.</title>
        <authorList>
            <person name="Wilson H.S."/>
        </authorList>
    </citation>
    <scope>NUCLEOTIDE SEQUENCE [LARGE SCALE GENOMIC DNA]</scope>
    <source>
        <strain evidence="2 3">HSC-16F04</strain>
    </source>
</reference>
<protein>
    <submittedName>
        <fullName evidence="2">GNAT family N-acetyltransferase</fullName>
    </submittedName>
</protein>
<feature type="domain" description="N-acetyltransferase" evidence="1">
    <location>
        <begin position="29"/>
        <end position="171"/>
    </location>
</feature>
<dbReference type="InterPro" id="IPR051531">
    <property type="entry name" value="N-acetyltransferase"/>
</dbReference>
<dbReference type="EMBL" id="JAAOLX010000001">
    <property type="protein sequence ID" value="NHQ84779.1"/>
    <property type="molecule type" value="Genomic_DNA"/>
</dbReference>
<gene>
    <name evidence="2" type="ORF">HA050_01425</name>
</gene>
<proteinExistence type="predicted"/>
<dbReference type="PANTHER" id="PTHR43792">
    <property type="entry name" value="GNAT FAMILY, PUTATIVE (AFU_ORTHOLOGUE AFUA_3G00765)-RELATED-RELATED"/>
    <property type="match status" value="1"/>
</dbReference>
<keyword evidence="3" id="KW-1185">Reference proteome</keyword>
<dbReference type="InterPro" id="IPR016181">
    <property type="entry name" value="Acyl_CoA_acyltransferase"/>
</dbReference>
<dbReference type="Pfam" id="PF13302">
    <property type="entry name" value="Acetyltransf_3"/>
    <property type="match status" value="1"/>
</dbReference>
<dbReference type="Proteomes" id="UP000712570">
    <property type="component" value="Unassembled WGS sequence"/>
</dbReference>
<evidence type="ECO:0000259" key="1">
    <source>
        <dbReference type="PROSITE" id="PS51186"/>
    </source>
</evidence>